<feature type="transmembrane region" description="Helical" evidence="1">
    <location>
        <begin position="12"/>
        <end position="33"/>
    </location>
</feature>
<sequence length="66" mass="6840">MSKVERTKISSVVALISAGTIAWVAAGVVALAAGADAKIIWTCVVGVVLGLTGIRYSIRRNKRSAI</sequence>
<dbReference type="EMBL" id="CAEZVG010000051">
    <property type="protein sequence ID" value="CAB4626423.1"/>
    <property type="molecule type" value="Genomic_DNA"/>
</dbReference>
<dbReference type="InterPro" id="IPR019681">
    <property type="entry name" value="DUF2530"/>
</dbReference>
<evidence type="ECO:0000313" key="2">
    <source>
        <dbReference type="EMBL" id="CAB4545074.1"/>
    </source>
</evidence>
<name>A0A6J6C1R3_9ZZZZ</name>
<dbReference type="Pfam" id="PF10745">
    <property type="entry name" value="DUF2530"/>
    <property type="match status" value="1"/>
</dbReference>
<keyword evidence="1" id="KW-0812">Transmembrane</keyword>
<evidence type="ECO:0000256" key="1">
    <source>
        <dbReference type="SAM" id="Phobius"/>
    </source>
</evidence>
<keyword evidence="1" id="KW-0472">Membrane</keyword>
<proteinExistence type="predicted"/>
<protein>
    <submittedName>
        <fullName evidence="2">Unannotated protein</fullName>
    </submittedName>
</protein>
<dbReference type="AlphaFoldDB" id="A0A6J6C1R3"/>
<organism evidence="2">
    <name type="scientific">freshwater metagenome</name>
    <dbReference type="NCBI Taxonomy" id="449393"/>
    <lineage>
        <taxon>unclassified sequences</taxon>
        <taxon>metagenomes</taxon>
        <taxon>ecological metagenomes</taxon>
    </lineage>
</organism>
<keyword evidence="1" id="KW-1133">Transmembrane helix</keyword>
<reference evidence="2" key="1">
    <citation type="submission" date="2020-05" db="EMBL/GenBank/DDBJ databases">
        <authorList>
            <person name="Chiriac C."/>
            <person name="Salcher M."/>
            <person name="Ghai R."/>
            <person name="Kavagutti S V."/>
        </authorList>
    </citation>
    <scope>NUCLEOTIDE SEQUENCE</scope>
</reference>
<dbReference type="EMBL" id="CAEZSP010000033">
    <property type="protein sequence ID" value="CAB4545074.1"/>
    <property type="molecule type" value="Genomic_DNA"/>
</dbReference>
<feature type="transmembrane region" description="Helical" evidence="1">
    <location>
        <begin position="39"/>
        <end position="58"/>
    </location>
</feature>
<accession>A0A6J6C1R3</accession>
<evidence type="ECO:0000313" key="3">
    <source>
        <dbReference type="EMBL" id="CAB4626423.1"/>
    </source>
</evidence>
<gene>
    <name evidence="2" type="ORF">UFOPK1440_00726</name>
    <name evidence="3" type="ORF">UFOPK1946_00875</name>
</gene>